<comment type="caution">
    <text evidence="1">The sequence shown here is derived from an EMBL/GenBank/DDBJ whole genome shotgun (WGS) entry which is preliminary data.</text>
</comment>
<dbReference type="RefSeq" id="WP_377165888.1">
    <property type="nucleotide sequence ID" value="NZ_JBHSMQ010000003.1"/>
</dbReference>
<accession>A0ABW0KNW9</accession>
<dbReference type="Proteomes" id="UP001596052">
    <property type="component" value="Unassembled WGS sequence"/>
</dbReference>
<dbReference type="EMBL" id="JBHSMQ010000003">
    <property type="protein sequence ID" value="MFC5455120.1"/>
    <property type="molecule type" value="Genomic_DNA"/>
</dbReference>
<evidence type="ECO:0000313" key="2">
    <source>
        <dbReference type="Proteomes" id="UP001596052"/>
    </source>
</evidence>
<name>A0ABW0KNW9_9BACT</name>
<evidence type="ECO:0000313" key="1">
    <source>
        <dbReference type="EMBL" id="MFC5455120.1"/>
    </source>
</evidence>
<reference evidence="2" key="1">
    <citation type="journal article" date="2019" name="Int. J. Syst. Evol. Microbiol.">
        <title>The Global Catalogue of Microorganisms (GCM) 10K type strain sequencing project: providing services to taxonomists for standard genome sequencing and annotation.</title>
        <authorList>
            <consortium name="The Broad Institute Genomics Platform"/>
            <consortium name="The Broad Institute Genome Sequencing Center for Infectious Disease"/>
            <person name="Wu L."/>
            <person name="Ma J."/>
        </authorList>
    </citation>
    <scope>NUCLEOTIDE SEQUENCE [LARGE SCALE GENOMIC DNA]</scope>
    <source>
        <strain evidence="2">CGMCC 4.1469</strain>
    </source>
</reference>
<organism evidence="1 2">
    <name type="scientific">Prosthecobacter fluviatilis</name>
    <dbReference type="NCBI Taxonomy" id="445931"/>
    <lineage>
        <taxon>Bacteria</taxon>
        <taxon>Pseudomonadati</taxon>
        <taxon>Verrucomicrobiota</taxon>
        <taxon>Verrucomicrobiia</taxon>
        <taxon>Verrucomicrobiales</taxon>
        <taxon>Verrucomicrobiaceae</taxon>
        <taxon>Prosthecobacter</taxon>
    </lineage>
</organism>
<sequence length="84" mass="9673">MKLLERLVTQNDNPARVGGAIRYERPTWRVTCVFKRQEICGLVSAEAIYEVAARNEEEARKSVRSFVLRTHPESTIESLQAIRQ</sequence>
<proteinExistence type="predicted"/>
<gene>
    <name evidence="1" type="ORF">ACFQDI_09665</name>
</gene>
<keyword evidence="2" id="KW-1185">Reference proteome</keyword>
<protein>
    <submittedName>
        <fullName evidence="1">Uncharacterized protein</fullName>
    </submittedName>
</protein>